<organism evidence="1">
    <name type="scientific">Guillardia theta (strain CCMP2712)</name>
    <name type="common">Cryptophyte</name>
    <dbReference type="NCBI Taxonomy" id="905079"/>
    <lineage>
        <taxon>Eukaryota</taxon>
        <taxon>Cryptophyceae</taxon>
        <taxon>Pyrenomonadales</taxon>
        <taxon>Geminigeraceae</taxon>
        <taxon>Guillardia</taxon>
    </lineage>
</organism>
<dbReference type="GeneID" id="17299436"/>
<reference evidence="3" key="2">
    <citation type="submission" date="2012-11" db="EMBL/GenBank/DDBJ databases">
        <authorList>
            <person name="Kuo A."/>
            <person name="Curtis B.A."/>
            <person name="Tanifuji G."/>
            <person name="Burki F."/>
            <person name="Gruber A."/>
            <person name="Irimia M."/>
            <person name="Maruyama S."/>
            <person name="Arias M.C."/>
            <person name="Ball S.G."/>
            <person name="Gile G.H."/>
            <person name="Hirakawa Y."/>
            <person name="Hopkins J.F."/>
            <person name="Rensing S.A."/>
            <person name="Schmutz J."/>
            <person name="Symeonidi A."/>
            <person name="Elias M."/>
            <person name="Eveleigh R.J."/>
            <person name="Herman E.K."/>
            <person name="Klute M.J."/>
            <person name="Nakayama T."/>
            <person name="Obornik M."/>
            <person name="Reyes-Prieto A."/>
            <person name="Armbrust E.V."/>
            <person name="Aves S.J."/>
            <person name="Beiko R.G."/>
            <person name="Coutinho P."/>
            <person name="Dacks J.B."/>
            <person name="Durnford D.G."/>
            <person name="Fast N.M."/>
            <person name="Green B.R."/>
            <person name="Grisdale C."/>
            <person name="Hempe F."/>
            <person name="Henrissat B."/>
            <person name="Hoppner M.P."/>
            <person name="Ishida K.-I."/>
            <person name="Kim E."/>
            <person name="Koreny L."/>
            <person name="Kroth P.G."/>
            <person name="Liu Y."/>
            <person name="Malik S.-B."/>
            <person name="Maier U.G."/>
            <person name="McRose D."/>
            <person name="Mock T."/>
            <person name="Neilson J.A."/>
            <person name="Onodera N.T."/>
            <person name="Poole A.M."/>
            <person name="Pritham E.J."/>
            <person name="Richards T.A."/>
            <person name="Rocap G."/>
            <person name="Roy S.W."/>
            <person name="Sarai C."/>
            <person name="Schaack S."/>
            <person name="Shirato S."/>
            <person name="Slamovits C.H."/>
            <person name="Spencer D.F."/>
            <person name="Suzuki S."/>
            <person name="Worden A.Z."/>
            <person name="Zauner S."/>
            <person name="Barry K."/>
            <person name="Bell C."/>
            <person name="Bharti A.K."/>
            <person name="Crow J.A."/>
            <person name="Grimwood J."/>
            <person name="Kramer R."/>
            <person name="Lindquist E."/>
            <person name="Lucas S."/>
            <person name="Salamov A."/>
            <person name="McFadden G.I."/>
            <person name="Lane C.E."/>
            <person name="Keeling P.J."/>
            <person name="Gray M.W."/>
            <person name="Grigoriev I.V."/>
            <person name="Archibald J.M."/>
        </authorList>
    </citation>
    <scope>NUCLEOTIDE SEQUENCE</scope>
    <source>
        <strain evidence="3">CCMP2712</strain>
    </source>
</reference>
<evidence type="ECO:0000313" key="1">
    <source>
        <dbReference type="EMBL" id="EKX42869.1"/>
    </source>
</evidence>
<evidence type="ECO:0000313" key="3">
    <source>
        <dbReference type="Proteomes" id="UP000011087"/>
    </source>
</evidence>
<proteinExistence type="predicted"/>
<dbReference type="EnsemblProtists" id="EKX42869">
    <property type="protein sequence ID" value="EKX42869"/>
    <property type="gene ID" value="GUITHDRAFT_153463"/>
</dbReference>
<name>L1J418_GUITC</name>
<dbReference type="PaxDb" id="55529-EKX42869"/>
<dbReference type="HOGENOM" id="CLU_3018340_0_0_1"/>
<dbReference type="AlphaFoldDB" id="L1J418"/>
<dbReference type="KEGG" id="gtt:GUITHDRAFT_153463"/>
<reference evidence="2" key="3">
    <citation type="submission" date="2015-06" db="UniProtKB">
        <authorList>
            <consortium name="EnsemblProtists"/>
        </authorList>
    </citation>
    <scope>IDENTIFICATION</scope>
</reference>
<accession>L1J418</accession>
<sequence>MAAEDVLSLGAGNLNEVVTWMDAQQEQQMQEDDLKSACMDGISTEEQNDWASLYSF</sequence>
<dbReference type="Proteomes" id="UP000011087">
    <property type="component" value="Unassembled WGS sequence"/>
</dbReference>
<protein>
    <submittedName>
        <fullName evidence="1 2">Uncharacterized protein</fullName>
    </submittedName>
</protein>
<dbReference type="EMBL" id="JH993014">
    <property type="protein sequence ID" value="EKX42869.1"/>
    <property type="molecule type" value="Genomic_DNA"/>
</dbReference>
<dbReference type="RefSeq" id="XP_005829849.1">
    <property type="nucleotide sequence ID" value="XM_005829792.1"/>
</dbReference>
<keyword evidence="3" id="KW-1185">Reference proteome</keyword>
<reference evidence="1 3" key="1">
    <citation type="journal article" date="2012" name="Nature">
        <title>Algal genomes reveal evolutionary mosaicism and the fate of nucleomorphs.</title>
        <authorList>
            <consortium name="DOE Joint Genome Institute"/>
            <person name="Curtis B.A."/>
            <person name="Tanifuji G."/>
            <person name="Burki F."/>
            <person name="Gruber A."/>
            <person name="Irimia M."/>
            <person name="Maruyama S."/>
            <person name="Arias M.C."/>
            <person name="Ball S.G."/>
            <person name="Gile G.H."/>
            <person name="Hirakawa Y."/>
            <person name="Hopkins J.F."/>
            <person name="Kuo A."/>
            <person name="Rensing S.A."/>
            <person name="Schmutz J."/>
            <person name="Symeonidi A."/>
            <person name="Elias M."/>
            <person name="Eveleigh R.J."/>
            <person name="Herman E.K."/>
            <person name="Klute M.J."/>
            <person name="Nakayama T."/>
            <person name="Obornik M."/>
            <person name="Reyes-Prieto A."/>
            <person name="Armbrust E.V."/>
            <person name="Aves S.J."/>
            <person name="Beiko R.G."/>
            <person name="Coutinho P."/>
            <person name="Dacks J.B."/>
            <person name="Durnford D.G."/>
            <person name="Fast N.M."/>
            <person name="Green B.R."/>
            <person name="Grisdale C.J."/>
            <person name="Hempel F."/>
            <person name="Henrissat B."/>
            <person name="Hoppner M.P."/>
            <person name="Ishida K."/>
            <person name="Kim E."/>
            <person name="Koreny L."/>
            <person name="Kroth P.G."/>
            <person name="Liu Y."/>
            <person name="Malik S.B."/>
            <person name="Maier U.G."/>
            <person name="McRose D."/>
            <person name="Mock T."/>
            <person name="Neilson J.A."/>
            <person name="Onodera N.T."/>
            <person name="Poole A.M."/>
            <person name="Pritham E.J."/>
            <person name="Richards T.A."/>
            <person name="Rocap G."/>
            <person name="Roy S.W."/>
            <person name="Sarai C."/>
            <person name="Schaack S."/>
            <person name="Shirato S."/>
            <person name="Slamovits C.H."/>
            <person name="Spencer D.F."/>
            <person name="Suzuki S."/>
            <person name="Worden A.Z."/>
            <person name="Zauner S."/>
            <person name="Barry K."/>
            <person name="Bell C."/>
            <person name="Bharti A.K."/>
            <person name="Crow J.A."/>
            <person name="Grimwood J."/>
            <person name="Kramer R."/>
            <person name="Lindquist E."/>
            <person name="Lucas S."/>
            <person name="Salamov A."/>
            <person name="McFadden G.I."/>
            <person name="Lane C.E."/>
            <person name="Keeling P.J."/>
            <person name="Gray M.W."/>
            <person name="Grigoriev I.V."/>
            <person name="Archibald J.M."/>
        </authorList>
    </citation>
    <scope>NUCLEOTIDE SEQUENCE</scope>
    <source>
        <strain evidence="1 3">CCMP2712</strain>
    </source>
</reference>
<gene>
    <name evidence="1" type="ORF">GUITHDRAFT_153463</name>
</gene>
<evidence type="ECO:0000313" key="2">
    <source>
        <dbReference type="EnsemblProtists" id="EKX42869"/>
    </source>
</evidence>